<name>W0HWN7_9GAMM</name>
<reference evidence="1 2" key="1">
    <citation type="journal article" date="2014" name="Genome Biol. Evol.">
        <title>Genome degeneration and adaptation in a nascent stage of symbiosis.</title>
        <authorList>
            <person name="Oakeson K.F."/>
            <person name="Gil R."/>
            <person name="Clayton A.L."/>
            <person name="Dunn D.M."/>
            <person name="von Niederhausern A.C."/>
            <person name="Hamil C."/>
            <person name="Aoyagi A."/>
            <person name="Duval B."/>
            <person name="Baca A."/>
            <person name="Silva F.J."/>
            <person name="Vallier A."/>
            <person name="Jackson D.G."/>
            <person name="Latorre A."/>
            <person name="Weiss R.B."/>
            <person name="Heddi A."/>
            <person name="Moya A."/>
            <person name="Dale C."/>
        </authorList>
    </citation>
    <scope>NUCLEOTIDE SEQUENCE [LARGE SCALE GENOMIC DNA]</scope>
    <source>
        <strain evidence="1 2">HS1</strain>
    </source>
</reference>
<accession>W0HWN7</accession>
<proteinExistence type="predicted"/>
<keyword evidence="2" id="KW-1185">Reference proteome</keyword>
<dbReference type="HOGENOM" id="CLU_069535_0_0_6"/>
<dbReference type="InterPro" id="IPR011330">
    <property type="entry name" value="Glyco_hydro/deAcase_b/a-brl"/>
</dbReference>
<sequence>MLEVDINADLGEGLGRWKMGDDETLMSLISSANIACGFHAGDPSIMRATLIRAKALGIDAGAHVGFPDLVGFGRRRMQIEAQELCDLVLYQLAAISGLAEMIGHPIKLMSFHGALGNMIAEDEALATPLVAAVAAFNPSLIIKSSISPCIRNAAAKCGGVQVETVFHADRAYDAEGLLVSRKRPGAVIHDRQQVMARVSQFLRHGTATTIAGNDIPIPARSILVHGDNAEAVTLARAIRDEVERLGGRVLPLSQLSPLSQKDV</sequence>
<dbReference type="Pfam" id="PF03746">
    <property type="entry name" value="LamB_YcsF"/>
    <property type="match status" value="1"/>
</dbReference>
<dbReference type="EMBL" id="CP006569">
    <property type="protein sequence ID" value="AHF76615.1"/>
    <property type="molecule type" value="Genomic_DNA"/>
</dbReference>
<dbReference type="CDD" id="cd10787">
    <property type="entry name" value="LamB_YcsF_like"/>
    <property type="match status" value="1"/>
</dbReference>
<gene>
    <name evidence="1" type="ORF">Sant_1557</name>
</gene>
<organism evidence="1 2">
    <name type="scientific">Sodalis praecaptivus</name>
    <dbReference type="NCBI Taxonomy" id="1239307"/>
    <lineage>
        <taxon>Bacteria</taxon>
        <taxon>Pseudomonadati</taxon>
        <taxon>Pseudomonadota</taxon>
        <taxon>Gammaproteobacteria</taxon>
        <taxon>Enterobacterales</taxon>
        <taxon>Bruguierivoracaceae</taxon>
        <taxon>Sodalis</taxon>
    </lineage>
</organism>
<dbReference type="PANTHER" id="PTHR30292">
    <property type="entry name" value="UNCHARACTERIZED PROTEIN YBGL-RELATED"/>
    <property type="match status" value="1"/>
</dbReference>
<dbReference type="RefSeq" id="WP_200867281.1">
    <property type="nucleotide sequence ID" value="NZ_CP006569.1"/>
</dbReference>
<dbReference type="KEGG" id="sod:Sant_1557"/>
<dbReference type="AlphaFoldDB" id="W0HWN7"/>
<dbReference type="InterPro" id="IPR005501">
    <property type="entry name" value="LamB/YcsF/PxpA-like"/>
</dbReference>
<dbReference type="GO" id="GO:0005975">
    <property type="term" value="P:carbohydrate metabolic process"/>
    <property type="evidence" value="ECO:0007669"/>
    <property type="project" value="InterPro"/>
</dbReference>
<dbReference type="SUPFAM" id="SSF88713">
    <property type="entry name" value="Glycoside hydrolase/deacetylase"/>
    <property type="match status" value="1"/>
</dbReference>
<dbReference type="PATRIC" id="fig|1239307.3.peg.1691"/>
<dbReference type="NCBIfam" id="NF003814">
    <property type="entry name" value="PRK05406.1-3"/>
    <property type="match status" value="1"/>
</dbReference>
<evidence type="ECO:0000313" key="2">
    <source>
        <dbReference type="Proteomes" id="UP000019028"/>
    </source>
</evidence>
<dbReference type="NCBIfam" id="NF003816">
    <property type="entry name" value="PRK05406.1-5"/>
    <property type="match status" value="1"/>
</dbReference>
<evidence type="ECO:0000313" key="1">
    <source>
        <dbReference type="EMBL" id="AHF76615.1"/>
    </source>
</evidence>
<protein>
    <submittedName>
        <fullName evidence="1">Lactam utilization protein B-like protein</fullName>
    </submittedName>
</protein>
<dbReference type="Gene3D" id="3.20.20.370">
    <property type="entry name" value="Glycoside hydrolase/deacetylase"/>
    <property type="match status" value="1"/>
</dbReference>
<dbReference type="PANTHER" id="PTHR30292:SF0">
    <property type="entry name" value="5-OXOPROLINASE SUBUNIT A"/>
    <property type="match status" value="1"/>
</dbReference>
<dbReference type="Proteomes" id="UP000019028">
    <property type="component" value="Chromosome"/>
</dbReference>